<evidence type="ECO:0000256" key="3">
    <source>
        <dbReference type="ARBA" id="ARBA00023163"/>
    </source>
</evidence>
<comment type="caution">
    <text evidence="7">The sequence shown here is derived from an EMBL/GenBank/DDBJ whole genome shotgun (WGS) entry which is preliminary data.</text>
</comment>
<evidence type="ECO:0000313" key="7">
    <source>
        <dbReference type="EMBL" id="MBD3662588.1"/>
    </source>
</evidence>
<evidence type="ECO:0000256" key="1">
    <source>
        <dbReference type="ARBA" id="ARBA00023015"/>
    </source>
</evidence>
<dbReference type="Proteomes" id="UP000635142">
    <property type="component" value="Unassembled WGS sequence"/>
</dbReference>
<dbReference type="GO" id="GO:0003700">
    <property type="term" value="F:DNA-binding transcription factor activity"/>
    <property type="evidence" value="ECO:0007669"/>
    <property type="project" value="TreeGrafter"/>
</dbReference>
<dbReference type="GO" id="GO:0000976">
    <property type="term" value="F:transcription cis-regulatory region binding"/>
    <property type="evidence" value="ECO:0007669"/>
    <property type="project" value="TreeGrafter"/>
</dbReference>
<dbReference type="InterPro" id="IPR001647">
    <property type="entry name" value="HTH_TetR"/>
</dbReference>
<keyword evidence="8" id="KW-1185">Reference proteome</keyword>
<keyword evidence="3" id="KW-0804">Transcription</keyword>
<dbReference type="PANTHER" id="PTHR30055">
    <property type="entry name" value="HTH-TYPE TRANSCRIPTIONAL REGULATOR RUTR"/>
    <property type="match status" value="1"/>
</dbReference>
<dbReference type="InterPro" id="IPR009057">
    <property type="entry name" value="Homeodomain-like_sf"/>
</dbReference>
<dbReference type="EMBL" id="JACTAG010000001">
    <property type="protein sequence ID" value="MBD3662588.1"/>
    <property type="molecule type" value="Genomic_DNA"/>
</dbReference>
<gene>
    <name evidence="7" type="ORF">H9Q16_01490</name>
</gene>
<reference evidence="7" key="1">
    <citation type="submission" date="2020-08" db="EMBL/GenBank/DDBJ databases">
        <title>Sulfitobacter aestuariivivens sp. nov., isolated from a tidal flat.</title>
        <authorList>
            <person name="Park S."/>
            <person name="Yoon J.-H."/>
        </authorList>
    </citation>
    <scope>NUCLEOTIDE SEQUENCE</scope>
    <source>
        <strain evidence="7">TSTF-M16</strain>
    </source>
</reference>
<dbReference type="PROSITE" id="PS50977">
    <property type="entry name" value="HTH_TETR_2"/>
    <property type="match status" value="1"/>
</dbReference>
<dbReference type="PRINTS" id="PR00455">
    <property type="entry name" value="HTHTETR"/>
</dbReference>
<dbReference type="Gene3D" id="1.10.357.10">
    <property type="entry name" value="Tetracycline Repressor, domain 2"/>
    <property type="match status" value="1"/>
</dbReference>
<dbReference type="Pfam" id="PF00440">
    <property type="entry name" value="TetR_N"/>
    <property type="match status" value="1"/>
</dbReference>
<feature type="transmembrane region" description="Helical" evidence="5">
    <location>
        <begin position="152"/>
        <end position="169"/>
    </location>
</feature>
<keyword evidence="5" id="KW-0472">Membrane</keyword>
<feature type="DNA-binding region" description="H-T-H motif" evidence="4">
    <location>
        <begin position="27"/>
        <end position="46"/>
    </location>
</feature>
<dbReference type="InterPro" id="IPR050109">
    <property type="entry name" value="HTH-type_TetR-like_transc_reg"/>
</dbReference>
<evidence type="ECO:0000259" key="6">
    <source>
        <dbReference type="PROSITE" id="PS50977"/>
    </source>
</evidence>
<dbReference type="RefSeq" id="WP_191073611.1">
    <property type="nucleotide sequence ID" value="NZ_JACTAG010000001.1"/>
</dbReference>
<dbReference type="AlphaFoldDB" id="A0A927HDQ4"/>
<proteinExistence type="predicted"/>
<evidence type="ECO:0000256" key="2">
    <source>
        <dbReference type="ARBA" id="ARBA00023125"/>
    </source>
</evidence>
<organism evidence="7 8">
    <name type="scientific">Sulfitobacter aestuariivivens</name>
    <dbReference type="NCBI Taxonomy" id="2766981"/>
    <lineage>
        <taxon>Bacteria</taxon>
        <taxon>Pseudomonadati</taxon>
        <taxon>Pseudomonadota</taxon>
        <taxon>Alphaproteobacteria</taxon>
        <taxon>Rhodobacterales</taxon>
        <taxon>Roseobacteraceae</taxon>
        <taxon>Sulfitobacter</taxon>
    </lineage>
</organism>
<protein>
    <submittedName>
        <fullName evidence="7">TetR/AcrR family transcriptional regulator</fullName>
    </submittedName>
</protein>
<keyword evidence="2 4" id="KW-0238">DNA-binding</keyword>
<keyword evidence="5" id="KW-1133">Transmembrane helix</keyword>
<dbReference type="SUPFAM" id="SSF46689">
    <property type="entry name" value="Homeodomain-like"/>
    <property type="match status" value="1"/>
</dbReference>
<dbReference type="PANTHER" id="PTHR30055:SF234">
    <property type="entry name" value="HTH-TYPE TRANSCRIPTIONAL REGULATOR BETI"/>
    <property type="match status" value="1"/>
</dbReference>
<sequence length="210" mass="22961">MQDKDTKAQILSVARQILAKDGLDAVSFDAIARRIGYSKQAVLYWYPNKHALLNAMFVPWLSAEADAAEAAVSNATNSDEAIASFVSGMAMFHFDDLNRFRMMYLLPQTISAKLKHRSKITPDDSIHQITNRLYGALASRLSGDQRGARKKAVAIHSAVLGVILMFALADAVGDPLKHSETDLVDALIGSLTAEQNQTRHGDTYTKGDVI</sequence>
<evidence type="ECO:0000256" key="4">
    <source>
        <dbReference type="PROSITE-ProRule" id="PRU00335"/>
    </source>
</evidence>
<feature type="domain" description="HTH tetR-type" evidence="6">
    <location>
        <begin position="4"/>
        <end position="64"/>
    </location>
</feature>
<keyword evidence="1" id="KW-0805">Transcription regulation</keyword>
<evidence type="ECO:0000256" key="5">
    <source>
        <dbReference type="SAM" id="Phobius"/>
    </source>
</evidence>
<evidence type="ECO:0000313" key="8">
    <source>
        <dbReference type="Proteomes" id="UP000635142"/>
    </source>
</evidence>
<accession>A0A927HDQ4</accession>
<keyword evidence="5" id="KW-0812">Transmembrane</keyword>
<name>A0A927HDQ4_9RHOB</name>